<keyword evidence="6" id="KW-1185">Reference proteome</keyword>
<organism evidence="5 6">
    <name type="scientific">Anaeramoeba ignava</name>
    <name type="common">Anaerobic marine amoeba</name>
    <dbReference type="NCBI Taxonomy" id="1746090"/>
    <lineage>
        <taxon>Eukaryota</taxon>
        <taxon>Metamonada</taxon>
        <taxon>Anaeramoebidae</taxon>
        <taxon>Anaeramoeba</taxon>
    </lineage>
</organism>
<dbReference type="EMBL" id="JAPDFW010000056">
    <property type="protein sequence ID" value="KAJ5077902.1"/>
    <property type="molecule type" value="Genomic_DNA"/>
</dbReference>
<keyword evidence="3" id="KW-0238">DNA-binding</keyword>
<name>A0A9Q0LRZ4_ANAIG</name>
<accession>A0A9Q0LRZ4</accession>
<dbReference type="InterPro" id="IPR037241">
    <property type="entry name" value="E2F-DP_heterodim"/>
</dbReference>
<gene>
    <name evidence="5" type="ORF">M0811_05592</name>
</gene>
<comment type="similarity">
    <text evidence="1">Belongs to the E2F/DP family.</text>
</comment>
<reference evidence="5" key="1">
    <citation type="submission" date="2022-10" db="EMBL/GenBank/DDBJ databases">
        <title>Novel sulphate-reducing endosymbionts in the free-living metamonad Anaeramoeba.</title>
        <authorList>
            <person name="Jerlstrom-Hultqvist J."/>
            <person name="Cepicka I."/>
            <person name="Gallot-Lavallee L."/>
            <person name="Salas-Leiva D."/>
            <person name="Curtis B.A."/>
            <person name="Zahonova K."/>
            <person name="Pipaliya S."/>
            <person name="Dacks J."/>
            <person name="Roger A.J."/>
        </authorList>
    </citation>
    <scope>NUCLEOTIDE SEQUENCE</scope>
    <source>
        <strain evidence="5">BMAN</strain>
    </source>
</reference>
<evidence type="ECO:0000256" key="3">
    <source>
        <dbReference type="ARBA" id="ARBA00023125"/>
    </source>
</evidence>
<dbReference type="SUPFAM" id="SSF144074">
    <property type="entry name" value="E2F-DP heterodimerization region"/>
    <property type="match status" value="1"/>
</dbReference>
<dbReference type="Gene3D" id="6.10.250.540">
    <property type="match status" value="1"/>
</dbReference>
<protein>
    <submittedName>
        <fullName evidence="5">Transcription factor e2fc</fullName>
    </submittedName>
</protein>
<dbReference type="Proteomes" id="UP001149090">
    <property type="component" value="Unassembled WGS sequence"/>
</dbReference>
<dbReference type="AlphaFoldDB" id="A0A9Q0LRZ4"/>
<evidence type="ECO:0000256" key="4">
    <source>
        <dbReference type="ARBA" id="ARBA00023163"/>
    </source>
</evidence>
<sequence length="220" mass="25809">MSTPLHKRKVKEHQEQQFLSQKKSNVEKISEIISFLNRWDQGFIDLEKVPRLFENPSLFFQVLDVLEGFGIFSKTESGYTKNTQRDIDQLVVPSNFDYEILQMKQEINKLYNQELFIDRCIEMMQNEPKQMIEKINEKNGIALEDIYKTPELEQQKVFVVKANKIDLNVPPPQNTPTGKIYSLKLTSDQPLEIMEQKKTDSEIGNNSEKENIEVSIRTFF</sequence>
<evidence type="ECO:0000256" key="2">
    <source>
        <dbReference type="ARBA" id="ARBA00023015"/>
    </source>
</evidence>
<proteinExistence type="inferred from homology"/>
<comment type="caution">
    <text evidence="5">The sequence shown here is derived from an EMBL/GenBank/DDBJ whole genome shotgun (WGS) entry which is preliminary data.</text>
</comment>
<dbReference type="GO" id="GO:0003677">
    <property type="term" value="F:DNA binding"/>
    <property type="evidence" value="ECO:0007669"/>
    <property type="project" value="UniProtKB-KW"/>
</dbReference>
<evidence type="ECO:0000313" key="5">
    <source>
        <dbReference type="EMBL" id="KAJ5077902.1"/>
    </source>
</evidence>
<evidence type="ECO:0000256" key="1">
    <source>
        <dbReference type="ARBA" id="ARBA00010940"/>
    </source>
</evidence>
<keyword evidence="2" id="KW-0805">Transcription regulation</keyword>
<evidence type="ECO:0000313" key="6">
    <source>
        <dbReference type="Proteomes" id="UP001149090"/>
    </source>
</evidence>
<keyword evidence="4" id="KW-0804">Transcription</keyword>